<comment type="caution">
    <text evidence="2">The sequence shown here is derived from an EMBL/GenBank/DDBJ whole genome shotgun (WGS) entry which is preliminary data.</text>
</comment>
<feature type="region of interest" description="Disordered" evidence="1">
    <location>
        <begin position="132"/>
        <end position="178"/>
    </location>
</feature>
<reference evidence="2" key="1">
    <citation type="submission" date="2021-03" db="EMBL/GenBank/DDBJ databases">
        <authorList>
            <person name="Li Z."/>
            <person name="Yang C."/>
        </authorList>
    </citation>
    <scope>NUCLEOTIDE SEQUENCE</scope>
    <source>
        <strain evidence="2">Dzin_1.0</strain>
        <tissue evidence="2">Leaf</tissue>
    </source>
</reference>
<protein>
    <submittedName>
        <fullName evidence="2">Uncharacterized protein</fullName>
    </submittedName>
</protein>
<name>A0A9D5HPX0_9LILI</name>
<feature type="compositionally biased region" description="Polar residues" evidence="1">
    <location>
        <begin position="135"/>
        <end position="146"/>
    </location>
</feature>
<dbReference type="EMBL" id="JAGGNH010000001">
    <property type="protein sequence ID" value="KAJ0984604.1"/>
    <property type="molecule type" value="Genomic_DNA"/>
</dbReference>
<keyword evidence="3" id="KW-1185">Reference proteome</keyword>
<accession>A0A9D5HPX0</accession>
<proteinExistence type="predicted"/>
<dbReference type="OrthoDB" id="10670295at2759"/>
<sequence length="254" mass="26827">MGRIMDAGVESELRGVDDPATYGNDLFMEAAWRKGRTNVDMGSVGFPDKLGPPSPKPHGSNAPPIQSGRIASSQVTGGPCTQLVNGIAPDQLGTDECTQPTSHASPGPLLAQQVQNPATISTQGAEQFPADEAQSLDNPNPTSPNLFTPHPVALPATPKRSDSVDRARPSTPTAKPSVAASALCTTTRNLSVSFQGELFFYRTSKTRSRSLLISQMSLIVRRLLSEYPPESGILGAMGQVDLFGSDNGGKKKKD</sequence>
<gene>
    <name evidence="2" type="ORF">J5N97_002960</name>
</gene>
<evidence type="ECO:0000313" key="2">
    <source>
        <dbReference type="EMBL" id="KAJ0984604.1"/>
    </source>
</evidence>
<organism evidence="2 3">
    <name type="scientific">Dioscorea zingiberensis</name>
    <dbReference type="NCBI Taxonomy" id="325984"/>
    <lineage>
        <taxon>Eukaryota</taxon>
        <taxon>Viridiplantae</taxon>
        <taxon>Streptophyta</taxon>
        <taxon>Embryophyta</taxon>
        <taxon>Tracheophyta</taxon>
        <taxon>Spermatophyta</taxon>
        <taxon>Magnoliopsida</taxon>
        <taxon>Liliopsida</taxon>
        <taxon>Dioscoreales</taxon>
        <taxon>Dioscoreaceae</taxon>
        <taxon>Dioscorea</taxon>
    </lineage>
</organism>
<evidence type="ECO:0000256" key="1">
    <source>
        <dbReference type="SAM" id="MobiDB-lite"/>
    </source>
</evidence>
<evidence type="ECO:0000313" key="3">
    <source>
        <dbReference type="Proteomes" id="UP001085076"/>
    </source>
</evidence>
<feature type="compositionally biased region" description="Basic and acidic residues" evidence="1">
    <location>
        <begin position="159"/>
        <end position="168"/>
    </location>
</feature>
<reference evidence="2" key="2">
    <citation type="journal article" date="2022" name="Hortic Res">
        <title>The genome of Dioscorea zingiberensis sheds light on the biosynthesis, origin and evolution of the medicinally important diosgenin saponins.</title>
        <authorList>
            <person name="Li Y."/>
            <person name="Tan C."/>
            <person name="Li Z."/>
            <person name="Guo J."/>
            <person name="Li S."/>
            <person name="Chen X."/>
            <person name="Wang C."/>
            <person name="Dai X."/>
            <person name="Yang H."/>
            <person name="Song W."/>
            <person name="Hou L."/>
            <person name="Xu J."/>
            <person name="Tong Z."/>
            <person name="Xu A."/>
            <person name="Yuan X."/>
            <person name="Wang W."/>
            <person name="Yang Q."/>
            <person name="Chen L."/>
            <person name="Sun Z."/>
            <person name="Wang K."/>
            <person name="Pan B."/>
            <person name="Chen J."/>
            <person name="Bao Y."/>
            <person name="Liu F."/>
            <person name="Qi X."/>
            <person name="Gang D.R."/>
            <person name="Wen J."/>
            <person name="Li J."/>
        </authorList>
    </citation>
    <scope>NUCLEOTIDE SEQUENCE</scope>
    <source>
        <strain evidence="2">Dzin_1.0</strain>
    </source>
</reference>
<dbReference type="AlphaFoldDB" id="A0A9D5HPX0"/>
<feature type="region of interest" description="Disordered" evidence="1">
    <location>
        <begin position="43"/>
        <end position="109"/>
    </location>
</feature>
<dbReference type="Proteomes" id="UP001085076">
    <property type="component" value="Miscellaneous, Linkage group lg01"/>
</dbReference>